<dbReference type="Pfam" id="PF04230">
    <property type="entry name" value="PS_pyruv_trans"/>
    <property type="match status" value="1"/>
</dbReference>
<dbReference type="Proteomes" id="UP000233654">
    <property type="component" value="Unassembled WGS sequence"/>
</dbReference>
<evidence type="ECO:0000313" key="3">
    <source>
        <dbReference type="Proteomes" id="UP000233654"/>
    </source>
</evidence>
<gene>
    <name evidence="2" type="ORF">CVT63_05645</name>
</gene>
<accession>A0A2N3G595</accession>
<evidence type="ECO:0000313" key="2">
    <source>
        <dbReference type="EMBL" id="PKQ27889.1"/>
    </source>
</evidence>
<dbReference type="InterPro" id="IPR007345">
    <property type="entry name" value="Polysacch_pyruvyl_Trfase"/>
</dbReference>
<dbReference type="PANTHER" id="PTHR36836:SF1">
    <property type="entry name" value="COLANIC ACID BIOSYNTHESIS PROTEIN WCAK"/>
    <property type="match status" value="1"/>
</dbReference>
<proteinExistence type="predicted"/>
<dbReference type="PANTHER" id="PTHR36836">
    <property type="entry name" value="COLANIC ACID BIOSYNTHESIS PROTEIN WCAK"/>
    <property type="match status" value="1"/>
</dbReference>
<feature type="domain" description="Polysaccharide pyruvyl transferase" evidence="1">
    <location>
        <begin position="45"/>
        <end position="365"/>
    </location>
</feature>
<reference evidence="2 3" key="1">
    <citation type="journal article" date="2017" name="ISME J.">
        <title>Potential for microbial H2 and metal transformations associated with novel bacteria and archaea in deep terrestrial subsurface sediments.</title>
        <authorList>
            <person name="Hernsdorf A.W."/>
            <person name="Amano Y."/>
            <person name="Miyakawa K."/>
            <person name="Ise K."/>
            <person name="Suzuki Y."/>
            <person name="Anantharaman K."/>
            <person name="Probst A."/>
            <person name="Burstein D."/>
            <person name="Thomas B.C."/>
            <person name="Banfield J.F."/>
        </authorList>
    </citation>
    <scope>NUCLEOTIDE SEQUENCE [LARGE SCALE GENOMIC DNA]</scope>
    <source>
        <strain evidence="2">HGW-Actinobacteria-3</strain>
    </source>
</reference>
<dbReference type="AlphaFoldDB" id="A0A2N3G595"/>
<organism evidence="2 3">
    <name type="scientific">Candidatus Anoxymicrobium japonicum</name>
    <dbReference type="NCBI Taxonomy" id="2013648"/>
    <lineage>
        <taxon>Bacteria</taxon>
        <taxon>Bacillati</taxon>
        <taxon>Actinomycetota</taxon>
        <taxon>Candidatus Geothermincolia</taxon>
        <taxon>Candidatus Geothermincolales</taxon>
        <taxon>Candidatus Anoxymicrobiaceae</taxon>
        <taxon>Candidatus Anoxymicrobium</taxon>
    </lineage>
</organism>
<protein>
    <recommendedName>
        <fullName evidence="1">Polysaccharide pyruvyl transferase domain-containing protein</fullName>
    </recommendedName>
</protein>
<comment type="caution">
    <text evidence="2">The sequence shown here is derived from an EMBL/GenBank/DDBJ whole genome shotgun (WGS) entry which is preliminary data.</text>
</comment>
<evidence type="ECO:0000259" key="1">
    <source>
        <dbReference type="Pfam" id="PF04230"/>
    </source>
</evidence>
<name>A0A2N3G595_9ACTN</name>
<sequence length="472" mass="53202">MLSLDNFLGWAVEGTTALGKLPKFEAWKPGQPLKILLVGYNGKRNTGADVRVAEIVKQFYRVLGEDKVEITVPTLNPELTQVYFGPETKLSKINTIFFKDVLDLCSRNHVAVISEGSTLKSQFANALTLYFCEAAGVMKKQGKPCIAYGSEAGRMDDFVKKMASEMCDETYFIARTAASLEIIESMGLKGHVGADTAWTFPPAGKDWTESELREKTGWDGKKPIVGIACIDPWSYPVKPSISKTVKAAVTRNWENHYEKVYFFAASERDGKYPAYLRGIAEAVNRFCKENDAHSVIIGMDWTDLDACKSLQALIDDKPYIFSSRFNDGHKMIAILHSLSMLITSRYHARVLSMTGGVPSIAVSLDERLYNIYNECGQLEDYYLKTDDPALGEKLFPMMEKIWENRDAVSRDIRKSVPRYLKQVANMGKFFRGWVCEQFPGIELEPEPTEWLGYLPDLHEGLRAIINEAKQEQ</sequence>
<dbReference type="EMBL" id="PHEX01000046">
    <property type="protein sequence ID" value="PKQ27889.1"/>
    <property type="molecule type" value="Genomic_DNA"/>
</dbReference>